<evidence type="ECO:0008006" key="5">
    <source>
        <dbReference type="Google" id="ProtNLM"/>
    </source>
</evidence>
<accession>D1ACP9</accession>
<evidence type="ECO:0000313" key="3">
    <source>
        <dbReference type="EMBL" id="ACY97388.1"/>
    </source>
</evidence>
<reference evidence="3 4" key="1">
    <citation type="journal article" date="2011" name="Stand. Genomic Sci.">
        <title>Complete genome sequence of Thermomonospora curvata type strain (B9).</title>
        <authorList>
            <person name="Chertkov O."/>
            <person name="Sikorski J."/>
            <person name="Nolan M."/>
            <person name="Lapidus A."/>
            <person name="Lucas S."/>
            <person name="Del Rio T.G."/>
            <person name="Tice H."/>
            <person name="Cheng J.F."/>
            <person name="Goodwin L."/>
            <person name="Pitluck S."/>
            <person name="Liolios K."/>
            <person name="Ivanova N."/>
            <person name="Mavromatis K."/>
            <person name="Mikhailova N."/>
            <person name="Ovchinnikova G."/>
            <person name="Pati A."/>
            <person name="Chen A."/>
            <person name="Palaniappan K."/>
            <person name="Djao O.D."/>
            <person name="Land M."/>
            <person name="Hauser L."/>
            <person name="Chang Y.J."/>
            <person name="Jeffries C.D."/>
            <person name="Brettin T."/>
            <person name="Han C."/>
            <person name="Detter J.C."/>
            <person name="Rohde M."/>
            <person name="Goker M."/>
            <person name="Woyke T."/>
            <person name="Bristow J."/>
            <person name="Eisen J.A."/>
            <person name="Markowitz V."/>
            <person name="Hugenholtz P."/>
            <person name="Klenk H.P."/>
            <person name="Kyrpides N.C."/>
        </authorList>
    </citation>
    <scope>NUCLEOTIDE SEQUENCE [LARGE SCALE GENOMIC DNA]</scope>
    <source>
        <strain evidence="4">ATCC 19995 / DSM 43183 / JCM 3096 / KCTC 9072 / NBRC 15933 / NCIMB 10081 / Henssen B9</strain>
    </source>
</reference>
<feature type="transmembrane region" description="Helical" evidence="2">
    <location>
        <begin position="59"/>
        <end position="82"/>
    </location>
</feature>
<dbReference type="AlphaFoldDB" id="D1ACP9"/>
<evidence type="ECO:0000313" key="4">
    <source>
        <dbReference type="Proteomes" id="UP000001918"/>
    </source>
</evidence>
<gene>
    <name evidence="3" type="ordered locus">Tcur_1814</name>
</gene>
<name>D1ACP9_THECD</name>
<keyword evidence="2" id="KW-0812">Transmembrane</keyword>
<proteinExistence type="predicted"/>
<feature type="transmembrane region" description="Helical" evidence="2">
    <location>
        <begin position="88"/>
        <end position="109"/>
    </location>
</feature>
<dbReference type="InterPro" id="IPR009937">
    <property type="entry name" value="Phage_holin_3_6"/>
</dbReference>
<organism evidence="3 4">
    <name type="scientific">Thermomonospora curvata (strain ATCC 19995 / DSM 43183 / JCM 3096 / KCTC 9072 / NBRC 15933 / NCIMB 10081 / Henssen B9)</name>
    <dbReference type="NCBI Taxonomy" id="471852"/>
    <lineage>
        <taxon>Bacteria</taxon>
        <taxon>Bacillati</taxon>
        <taxon>Actinomycetota</taxon>
        <taxon>Actinomycetes</taxon>
        <taxon>Streptosporangiales</taxon>
        <taxon>Thermomonosporaceae</taxon>
        <taxon>Thermomonospora</taxon>
    </lineage>
</organism>
<dbReference type="EMBL" id="CP001738">
    <property type="protein sequence ID" value="ACY97388.1"/>
    <property type="molecule type" value="Genomic_DNA"/>
</dbReference>
<dbReference type="RefSeq" id="WP_012852172.1">
    <property type="nucleotide sequence ID" value="NC_013510.1"/>
</dbReference>
<keyword evidence="2" id="KW-1133">Transmembrane helix</keyword>
<dbReference type="HOGENOM" id="CLU_106273_0_0_11"/>
<feature type="region of interest" description="Disordered" evidence="1">
    <location>
        <begin position="116"/>
        <end position="142"/>
    </location>
</feature>
<dbReference type="STRING" id="471852.Tcur_1814"/>
<evidence type="ECO:0000256" key="1">
    <source>
        <dbReference type="SAM" id="MobiDB-lite"/>
    </source>
</evidence>
<feature type="compositionally biased region" description="Basic and acidic residues" evidence="1">
    <location>
        <begin position="127"/>
        <end position="142"/>
    </location>
</feature>
<evidence type="ECO:0000256" key="2">
    <source>
        <dbReference type="SAM" id="Phobius"/>
    </source>
</evidence>
<keyword evidence="4" id="KW-1185">Reference proteome</keyword>
<protein>
    <recommendedName>
        <fullName evidence="5">Integral membrane protein</fullName>
    </recommendedName>
</protein>
<dbReference type="Proteomes" id="UP000001918">
    <property type="component" value="Chromosome"/>
</dbReference>
<keyword evidence="2" id="KW-0472">Membrane</keyword>
<sequence length="142" mass="15187">MATKLVEHETAAGPLKERSTAELLRLLSEQTRELVRQELRMARSELVEKGKRAGRGAGMLAAAALVALYGVGVLLAAIVLLLALAMPAWVAALIVAVVLLAVAAILALLGRSQARKATPPTPVRTMESMKRDVQAVREHAHR</sequence>
<dbReference type="Pfam" id="PF07332">
    <property type="entry name" value="Phage_holin_3_6"/>
    <property type="match status" value="1"/>
</dbReference>
<dbReference type="KEGG" id="tcu:Tcur_1814"/>
<dbReference type="eggNOG" id="ENOG5032SHV">
    <property type="taxonomic scope" value="Bacteria"/>
</dbReference>